<dbReference type="PANTHER" id="PTHR47718:SF17">
    <property type="entry name" value="PROTEIN FAR1-RELATED SEQUENCE 5-LIKE"/>
    <property type="match status" value="1"/>
</dbReference>
<reference evidence="2 3" key="1">
    <citation type="journal article" date="2022" name="Nat. Plants">
        <title>Genomes of leafy and leafless Platanthera orchids illuminate the evolution of mycoheterotrophy.</title>
        <authorList>
            <person name="Li M.H."/>
            <person name="Liu K.W."/>
            <person name="Li Z."/>
            <person name="Lu H.C."/>
            <person name="Ye Q.L."/>
            <person name="Zhang D."/>
            <person name="Wang J.Y."/>
            <person name="Li Y.F."/>
            <person name="Zhong Z.M."/>
            <person name="Liu X."/>
            <person name="Yu X."/>
            <person name="Liu D.K."/>
            <person name="Tu X.D."/>
            <person name="Liu B."/>
            <person name="Hao Y."/>
            <person name="Liao X.Y."/>
            <person name="Jiang Y.T."/>
            <person name="Sun W.H."/>
            <person name="Chen J."/>
            <person name="Chen Y.Q."/>
            <person name="Ai Y."/>
            <person name="Zhai J.W."/>
            <person name="Wu S.S."/>
            <person name="Zhou Z."/>
            <person name="Hsiao Y.Y."/>
            <person name="Wu W.L."/>
            <person name="Chen Y.Y."/>
            <person name="Lin Y.F."/>
            <person name="Hsu J.L."/>
            <person name="Li C.Y."/>
            <person name="Wang Z.W."/>
            <person name="Zhao X."/>
            <person name="Zhong W.Y."/>
            <person name="Ma X.K."/>
            <person name="Ma L."/>
            <person name="Huang J."/>
            <person name="Chen G.Z."/>
            <person name="Huang M.Z."/>
            <person name="Huang L."/>
            <person name="Peng D.H."/>
            <person name="Luo Y.B."/>
            <person name="Zou S.Q."/>
            <person name="Chen S.P."/>
            <person name="Lan S."/>
            <person name="Tsai W.C."/>
            <person name="Van de Peer Y."/>
            <person name="Liu Z.J."/>
        </authorList>
    </citation>
    <scope>NUCLEOTIDE SEQUENCE [LARGE SCALE GENOMIC DNA]</scope>
    <source>
        <strain evidence="2">Lor287</strain>
    </source>
</reference>
<evidence type="ECO:0000313" key="2">
    <source>
        <dbReference type="EMBL" id="KAK8930671.1"/>
    </source>
</evidence>
<gene>
    <name evidence="2" type="primary">FRS10</name>
    <name evidence="2" type="ORF">KSP39_PZI016697</name>
</gene>
<dbReference type="InterPro" id="IPR004330">
    <property type="entry name" value="FAR1_DNA_bnd_dom"/>
</dbReference>
<dbReference type="AlphaFoldDB" id="A0AAP0G0I2"/>
<dbReference type="Pfam" id="PF03101">
    <property type="entry name" value="FAR1"/>
    <property type="match status" value="1"/>
</dbReference>
<evidence type="ECO:0000313" key="3">
    <source>
        <dbReference type="Proteomes" id="UP001418222"/>
    </source>
</evidence>
<evidence type="ECO:0000259" key="1">
    <source>
        <dbReference type="Pfam" id="PF03101"/>
    </source>
</evidence>
<comment type="caution">
    <text evidence="2">The sequence shown here is derived from an EMBL/GenBank/DDBJ whole genome shotgun (WGS) entry which is preliminary data.</text>
</comment>
<dbReference type="Proteomes" id="UP001418222">
    <property type="component" value="Unassembled WGS sequence"/>
</dbReference>
<name>A0AAP0G0I2_9ASPA</name>
<dbReference type="EMBL" id="JBBWWQ010000014">
    <property type="protein sequence ID" value="KAK8930671.1"/>
    <property type="molecule type" value="Genomic_DNA"/>
</dbReference>
<keyword evidence="3" id="KW-1185">Reference proteome</keyword>
<feature type="domain" description="FAR1" evidence="1">
    <location>
        <begin position="22"/>
        <end position="107"/>
    </location>
</feature>
<organism evidence="2 3">
    <name type="scientific">Platanthera zijinensis</name>
    <dbReference type="NCBI Taxonomy" id="2320716"/>
    <lineage>
        <taxon>Eukaryota</taxon>
        <taxon>Viridiplantae</taxon>
        <taxon>Streptophyta</taxon>
        <taxon>Embryophyta</taxon>
        <taxon>Tracheophyta</taxon>
        <taxon>Spermatophyta</taxon>
        <taxon>Magnoliopsida</taxon>
        <taxon>Liliopsida</taxon>
        <taxon>Asparagales</taxon>
        <taxon>Orchidaceae</taxon>
        <taxon>Orchidoideae</taxon>
        <taxon>Orchideae</taxon>
        <taxon>Orchidinae</taxon>
        <taxon>Platanthera</taxon>
    </lineage>
</organism>
<proteinExistence type="predicted"/>
<sequence>MSDVGATSTQGSDIAEAETYAMYCQYAHSTSFIVLKQHLAYWTHTRIIKWREYNCAKAGLRSAGPSPKKYRKLETRTDCLACIYFTADEDGRNWKVTKFEEHNHALATEKEQHLLRSHRSISNMQGSLIKNLTDARVKSIHAYNFLSNEVGAIANAGFSKSDAYNLVQREKKTLIESGDFLSLLKILQEKQLEDNIFSYDVRTDELNRLTSFFWIDGHNKIDYDCYGDVIIFDTTYRLNKYNMASASFIAVNNH</sequence>
<accession>A0AAP0G0I2</accession>
<dbReference type="PANTHER" id="PTHR47718">
    <property type="entry name" value="OS01G0519700 PROTEIN"/>
    <property type="match status" value="1"/>
</dbReference>
<protein>
    <recommendedName>
        <fullName evidence="1">FAR1 domain-containing protein</fullName>
    </recommendedName>
</protein>